<comment type="caution">
    <text evidence="6">The sequence shown here is derived from an EMBL/GenBank/DDBJ whole genome shotgun (WGS) entry which is preliminary data.</text>
</comment>
<keyword evidence="7" id="KW-1185">Reference proteome</keyword>
<feature type="compositionally biased region" description="Polar residues" evidence="4">
    <location>
        <begin position="218"/>
        <end position="242"/>
    </location>
</feature>
<feature type="region of interest" description="Disordered" evidence="4">
    <location>
        <begin position="218"/>
        <end position="248"/>
    </location>
</feature>
<dbReference type="EMBL" id="JBBPEH010000001">
    <property type="protein sequence ID" value="KAK7544588.1"/>
    <property type="molecule type" value="Genomic_DNA"/>
</dbReference>
<dbReference type="Pfam" id="PF00176">
    <property type="entry name" value="SNF2-rel_dom"/>
    <property type="match status" value="1"/>
</dbReference>
<reference evidence="6 7" key="1">
    <citation type="submission" date="2024-04" db="EMBL/GenBank/DDBJ databases">
        <title>Phyllosticta paracitricarpa is synonymous to the EU quarantine fungus P. citricarpa based on phylogenomic analyses.</title>
        <authorList>
            <consortium name="Lawrence Berkeley National Laboratory"/>
            <person name="Van ingen-buijs V.A."/>
            <person name="Van westerhoven A.C."/>
            <person name="Haridas S."/>
            <person name="Skiadas P."/>
            <person name="Martin F."/>
            <person name="Groenewald J.Z."/>
            <person name="Crous P.W."/>
            <person name="Seidl M.F."/>
        </authorList>
    </citation>
    <scope>NUCLEOTIDE SEQUENCE [LARGE SCALE GENOMIC DNA]</scope>
    <source>
        <strain evidence="6 7">CPC 17464</strain>
    </source>
</reference>
<dbReference type="InterPro" id="IPR000330">
    <property type="entry name" value="SNF2_N"/>
</dbReference>
<dbReference type="GeneID" id="92030790"/>
<dbReference type="Proteomes" id="UP001360953">
    <property type="component" value="Unassembled WGS sequence"/>
</dbReference>
<keyword evidence="2" id="KW-0378">Hydrolase</keyword>
<evidence type="ECO:0000256" key="4">
    <source>
        <dbReference type="SAM" id="MobiDB-lite"/>
    </source>
</evidence>
<accession>A0ABR1M9N6</accession>
<evidence type="ECO:0000259" key="5">
    <source>
        <dbReference type="Pfam" id="PF00176"/>
    </source>
</evidence>
<evidence type="ECO:0000313" key="6">
    <source>
        <dbReference type="EMBL" id="KAK7544588.1"/>
    </source>
</evidence>
<evidence type="ECO:0000256" key="3">
    <source>
        <dbReference type="ARBA" id="ARBA00022840"/>
    </source>
</evidence>
<feature type="domain" description="SNF2 N-terminal" evidence="5">
    <location>
        <begin position="435"/>
        <end position="537"/>
    </location>
</feature>
<gene>
    <name evidence="6" type="ORF">J3D65DRAFT_599226</name>
</gene>
<name>A0ABR1M9N6_9PEZI</name>
<dbReference type="RefSeq" id="XP_066659823.1">
    <property type="nucleotide sequence ID" value="XM_066797884.1"/>
</dbReference>
<proteinExistence type="predicted"/>
<dbReference type="SUPFAM" id="SSF52540">
    <property type="entry name" value="P-loop containing nucleoside triphosphate hydrolases"/>
    <property type="match status" value="1"/>
</dbReference>
<organism evidence="6 7">
    <name type="scientific">Phyllosticta citribraziliensis</name>
    <dbReference type="NCBI Taxonomy" id="989973"/>
    <lineage>
        <taxon>Eukaryota</taxon>
        <taxon>Fungi</taxon>
        <taxon>Dikarya</taxon>
        <taxon>Ascomycota</taxon>
        <taxon>Pezizomycotina</taxon>
        <taxon>Dothideomycetes</taxon>
        <taxon>Dothideomycetes incertae sedis</taxon>
        <taxon>Botryosphaeriales</taxon>
        <taxon>Phyllostictaceae</taxon>
        <taxon>Phyllosticta</taxon>
    </lineage>
</organism>
<dbReference type="InterPro" id="IPR027417">
    <property type="entry name" value="P-loop_NTPase"/>
</dbReference>
<dbReference type="InterPro" id="IPR050628">
    <property type="entry name" value="SNF2_RAD54_helicase_TF"/>
</dbReference>
<evidence type="ECO:0000256" key="2">
    <source>
        <dbReference type="ARBA" id="ARBA00022801"/>
    </source>
</evidence>
<keyword evidence="1" id="KW-0547">Nucleotide-binding</keyword>
<evidence type="ECO:0000313" key="7">
    <source>
        <dbReference type="Proteomes" id="UP001360953"/>
    </source>
</evidence>
<evidence type="ECO:0000256" key="1">
    <source>
        <dbReference type="ARBA" id="ARBA00022741"/>
    </source>
</evidence>
<protein>
    <recommendedName>
        <fullName evidence="5">SNF2 N-terminal domain-containing protein</fullName>
    </recommendedName>
</protein>
<feature type="region of interest" description="Disordered" evidence="4">
    <location>
        <begin position="338"/>
        <end position="369"/>
    </location>
</feature>
<keyword evidence="3" id="KW-0067">ATP-binding</keyword>
<dbReference type="Gene3D" id="3.40.50.10810">
    <property type="entry name" value="Tandem AAA-ATPase domain"/>
    <property type="match status" value="1"/>
</dbReference>
<dbReference type="InterPro" id="IPR038718">
    <property type="entry name" value="SNF2-like_sf"/>
</dbReference>
<sequence>MSSSSATTSATGSRIIVKPGRFQHSILDGAPGNRVACTEKTSTLNSKGSALGGYLGFLLNKDFGDFLEQNETFLGNVRTREKNMYAIPGQPTPTKQNQTLKGITNVLTATRPHLELYVTKHGLNWPKSVEELQAFSQDKADLPKLGRVISILKMLIKFPTVFKGSKLGSTFDQASTFDLEDVHRAMTLIAFYNRDRPGTGVPKTGDTASVIFTDGTIPTPSLSTAEASPTGQNESSPATTTCDDPVAGKSFTERDDFAKLNSTTRRMLAEKTVLIEEDADSLLIAQAQIFSKVHGNLNETVPDIPRVDRGETTEELLRDIADETFANELLPVAPAYLRTRSGLPSDPETPYKHSDSTESEPLSLLQSNRLEGNAMDGKEREEYMDSSDGLEAEHHSVLDTGSYAEACDKVEFITAARLQRKTGTSSKPIEITPVQIRGAAWLCRMREETTLSGAILADKHGVGKTIEALLAMEKQAVKVVKEEQASSRPQIVVYPPQVLSNWLREFSDHFSQAGILKAWVLEGREKGMFARYNLSLDKLLAAKFAGDKDTLTLDENNPETARNVIFISYPKFAQQSLYNEEMGDKGRTALLSPMKRLC</sequence>
<dbReference type="PANTHER" id="PTHR45626">
    <property type="entry name" value="TRANSCRIPTION TERMINATION FACTOR 2-RELATED"/>
    <property type="match status" value="1"/>
</dbReference>